<dbReference type="PANTHER" id="PTHR43792:SF1">
    <property type="entry name" value="N-ACETYLTRANSFERASE DOMAIN-CONTAINING PROTEIN"/>
    <property type="match status" value="1"/>
</dbReference>
<protein>
    <submittedName>
        <fullName evidence="2">N-acetyltransferase</fullName>
    </submittedName>
</protein>
<dbReference type="SUPFAM" id="SSF55729">
    <property type="entry name" value="Acyl-CoA N-acyltransferases (Nat)"/>
    <property type="match status" value="1"/>
</dbReference>
<accession>A0A420EDG0</accession>
<dbReference type="Pfam" id="PF13302">
    <property type="entry name" value="Acetyltransf_3"/>
    <property type="match status" value="1"/>
</dbReference>
<gene>
    <name evidence="2" type="ORF">DBZ36_10085</name>
</gene>
<evidence type="ECO:0000259" key="1">
    <source>
        <dbReference type="PROSITE" id="PS51186"/>
    </source>
</evidence>
<feature type="domain" description="N-acetyltransferase" evidence="1">
    <location>
        <begin position="28"/>
        <end position="168"/>
    </location>
</feature>
<keyword evidence="2" id="KW-0808">Transferase</keyword>
<dbReference type="Gene3D" id="3.40.630.30">
    <property type="match status" value="1"/>
</dbReference>
<dbReference type="OrthoDB" id="9801656at2"/>
<evidence type="ECO:0000313" key="3">
    <source>
        <dbReference type="Proteomes" id="UP000286482"/>
    </source>
</evidence>
<dbReference type="InterPro" id="IPR016181">
    <property type="entry name" value="Acyl_CoA_acyltransferase"/>
</dbReference>
<dbReference type="InterPro" id="IPR051531">
    <property type="entry name" value="N-acetyltransferase"/>
</dbReference>
<dbReference type="Proteomes" id="UP000286482">
    <property type="component" value="Unassembled WGS sequence"/>
</dbReference>
<organism evidence="2 3">
    <name type="scientific">Alginatibacterium sediminis</name>
    <dbReference type="NCBI Taxonomy" id="2164068"/>
    <lineage>
        <taxon>Bacteria</taxon>
        <taxon>Pseudomonadati</taxon>
        <taxon>Pseudomonadota</taxon>
        <taxon>Gammaproteobacteria</taxon>
        <taxon>Alteromonadales</taxon>
        <taxon>Alteromonadaceae</taxon>
        <taxon>Alginatibacterium</taxon>
    </lineage>
</organism>
<dbReference type="PROSITE" id="PS51186">
    <property type="entry name" value="GNAT"/>
    <property type="match status" value="1"/>
</dbReference>
<keyword evidence="3" id="KW-1185">Reference proteome</keyword>
<dbReference type="InterPro" id="IPR000182">
    <property type="entry name" value="GNAT_dom"/>
</dbReference>
<proteinExistence type="predicted"/>
<sequence length="168" mass="18749">MEFRSERLHAKQVKPEISELEREQLLLSIVSLLSPKVVENLPPYFHNILSMEDAATWLDRMLSESSLFMLEDKGSTCTLGLLFVSNSHAGRNHIGYLLAPQYWGQGLASELLAAFLVFAQGKLDWNTLVAGVDVTNVASLKLLRKLGFSQSIDGSGDVVFFEYDVNSR</sequence>
<reference evidence="2 3" key="1">
    <citation type="submission" date="2018-09" db="EMBL/GenBank/DDBJ databases">
        <authorList>
            <person name="Wang Z."/>
        </authorList>
    </citation>
    <scope>NUCLEOTIDE SEQUENCE [LARGE SCALE GENOMIC DNA]</scope>
    <source>
        <strain evidence="2 3">ALS 81</strain>
    </source>
</reference>
<dbReference type="GO" id="GO:0016747">
    <property type="term" value="F:acyltransferase activity, transferring groups other than amino-acyl groups"/>
    <property type="evidence" value="ECO:0007669"/>
    <property type="project" value="InterPro"/>
</dbReference>
<dbReference type="CDD" id="cd04301">
    <property type="entry name" value="NAT_SF"/>
    <property type="match status" value="1"/>
</dbReference>
<dbReference type="EMBL" id="RAQO01000005">
    <property type="protein sequence ID" value="RKF18737.1"/>
    <property type="molecule type" value="Genomic_DNA"/>
</dbReference>
<dbReference type="PANTHER" id="PTHR43792">
    <property type="entry name" value="GNAT FAMILY, PUTATIVE (AFU_ORTHOLOGUE AFUA_3G00765)-RELATED-RELATED"/>
    <property type="match status" value="1"/>
</dbReference>
<comment type="caution">
    <text evidence="2">The sequence shown here is derived from an EMBL/GenBank/DDBJ whole genome shotgun (WGS) entry which is preliminary data.</text>
</comment>
<evidence type="ECO:0000313" key="2">
    <source>
        <dbReference type="EMBL" id="RKF18737.1"/>
    </source>
</evidence>
<name>A0A420EDG0_9ALTE</name>
<dbReference type="RefSeq" id="WP_120354817.1">
    <property type="nucleotide sequence ID" value="NZ_RAQO01000005.1"/>
</dbReference>
<dbReference type="AlphaFoldDB" id="A0A420EDG0"/>